<protein>
    <submittedName>
        <fullName evidence="2">Uncharacterized protein</fullName>
    </submittedName>
</protein>
<gene>
    <name evidence="2" type="ORF">GALL_380290</name>
</gene>
<organism evidence="2">
    <name type="scientific">mine drainage metagenome</name>
    <dbReference type="NCBI Taxonomy" id="410659"/>
    <lineage>
        <taxon>unclassified sequences</taxon>
        <taxon>metagenomes</taxon>
        <taxon>ecological metagenomes</taxon>
    </lineage>
</organism>
<dbReference type="AlphaFoldDB" id="A0A1J5QRV5"/>
<name>A0A1J5QRV5_9ZZZZ</name>
<accession>A0A1J5QRV5</accession>
<dbReference type="EMBL" id="MLJW01001091">
    <property type="protein sequence ID" value="OIQ80227.1"/>
    <property type="molecule type" value="Genomic_DNA"/>
</dbReference>
<feature type="transmembrane region" description="Helical" evidence="1">
    <location>
        <begin position="100"/>
        <end position="118"/>
    </location>
</feature>
<reference evidence="2" key="1">
    <citation type="submission" date="2016-10" db="EMBL/GenBank/DDBJ databases">
        <title>Sequence of Gallionella enrichment culture.</title>
        <authorList>
            <person name="Poehlein A."/>
            <person name="Muehling M."/>
            <person name="Daniel R."/>
        </authorList>
    </citation>
    <scope>NUCLEOTIDE SEQUENCE</scope>
</reference>
<evidence type="ECO:0000313" key="2">
    <source>
        <dbReference type="EMBL" id="OIQ80227.1"/>
    </source>
</evidence>
<comment type="caution">
    <text evidence="2">The sequence shown here is derived from an EMBL/GenBank/DDBJ whole genome shotgun (WGS) entry which is preliminary data.</text>
</comment>
<proteinExistence type="predicted"/>
<feature type="transmembrane region" description="Helical" evidence="1">
    <location>
        <begin position="40"/>
        <end position="62"/>
    </location>
</feature>
<feature type="transmembrane region" description="Helical" evidence="1">
    <location>
        <begin position="69"/>
        <end position="85"/>
    </location>
</feature>
<keyword evidence="1" id="KW-1133">Transmembrane helix</keyword>
<keyword evidence="1" id="KW-0812">Transmembrane</keyword>
<sequence length="122" mass="12957">MLKDLHVWLAILTTLTILIATVEGAVRAVRETPAGRAASWTGIAVMASAGLAATAGIALVITHHHPKEWLHLLYAALAFGLIPFADNASIPLETNHQKGLYRLAGGVVCLLVLTRLFVTGQN</sequence>
<evidence type="ECO:0000256" key="1">
    <source>
        <dbReference type="SAM" id="Phobius"/>
    </source>
</evidence>
<keyword evidence="1" id="KW-0472">Membrane</keyword>